<feature type="region of interest" description="Disordered" evidence="1">
    <location>
        <begin position="1"/>
        <end position="68"/>
    </location>
</feature>
<feature type="region of interest" description="Disordered" evidence="1">
    <location>
        <begin position="338"/>
        <end position="370"/>
    </location>
</feature>
<feature type="region of interest" description="Disordered" evidence="1">
    <location>
        <begin position="413"/>
        <end position="492"/>
    </location>
</feature>
<protein>
    <submittedName>
        <fullName evidence="2">Uncharacterized protein</fullName>
    </submittedName>
</protein>
<feature type="compositionally biased region" description="Low complexity" evidence="1">
    <location>
        <begin position="265"/>
        <end position="275"/>
    </location>
</feature>
<dbReference type="EMBL" id="KV426289">
    <property type="protein sequence ID" value="KZV83091.1"/>
    <property type="molecule type" value="Genomic_DNA"/>
</dbReference>
<sequence>MASPASPVTSSWVRSPTQSTTVSRSSFYSQRSRRRPLPTPPQRVGFQGAPIVAPLPVPTPAPPPPTLQVASSHTNVFLDKFVGGFRRFVYPKRNAGPHVDMEAQAPVAATTGFKSAAYAAPHTASHYGDYPPTERERPVTLVTSDDGQTYDPLAPEPAHSYLAPPGPGLHPSRSPSMIMSPQSLAPQTPHASLAPSVHHTSRAPSMHQTLAGNALSVHVGQPSHSRASSVARNDPYSSAPSVGPDVDDDTDGEGEVATAVGHSEAAGAPTASTAAHLPPHFINGTSNGGTFEQQSDSGGKHLYGPPRSPYGSTFAAIAAAIQHVRSLPWSSQIVAEEWQPPRSSGGPPLQSQSWYTRSDRDLYPGAPPATNMYPPLTTTVSLSPGLIPPPQAYMISPDGRAWPPGTQYYYYPQPPQQQQPMYLPSGPRSSAPMPTSSRQEYAAPPMSSMGATPSLLRAPSRHLAPAPSTYLGAESITPSAHHSRAPSYARAH</sequence>
<feature type="compositionally biased region" description="Polar residues" evidence="1">
    <location>
        <begin position="1"/>
        <end position="22"/>
    </location>
</feature>
<proteinExistence type="predicted"/>
<dbReference type="Proteomes" id="UP000077266">
    <property type="component" value="Unassembled WGS sequence"/>
</dbReference>
<dbReference type="AlphaFoldDB" id="A0A165CTI8"/>
<feature type="compositionally biased region" description="Polar residues" evidence="1">
    <location>
        <begin position="173"/>
        <end position="190"/>
    </location>
</feature>
<feature type="region of interest" description="Disordered" evidence="1">
    <location>
        <begin position="143"/>
        <end position="204"/>
    </location>
</feature>
<keyword evidence="3" id="KW-1185">Reference proteome</keyword>
<organism evidence="2 3">
    <name type="scientific">Exidia glandulosa HHB12029</name>
    <dbReference type="NCBI Taxonomy" id="1314781"/>
    <lineage>
        <taxon>Eukaryota</taxon>
        <taxon>Fungi</taxon>
        <taxon>Dikarya</taxon>
        <taxon>Basidiomycota</taxon>
        <taxon>Agaricomycotina</taxon>
        <taxon>Agaricomycetes</taxon>
        <taxon>Auriculariales</taxon>
        <taxon>Exidiaceae</taxon>
        <taxon>Exidia</taxon>
    </lineage>
</organism>
<feature type="compositionally biased region" description="Pro residues" evidence="1">
    <location>
        <begin position="53"/>
        <end position="66"/>
    </location>
</feature>
<feature type="compositionally biased region" description="Acidic residues" evidence="1">
    <location>
        <begin position="245"/>
        <end position="254"/>
    </location>
</feature>
<name>A0A165CTI8_EXIGL</name>
<evidence type="ECO:0000313" key="2">
    <source>
        <dbReference type="EMBL" id="KZV83091.1"/>
    </source>
</evidence>
<evidence type="ECO:0000313" key="3">
    <source>
        <dbReference type="Proteomes" id="UP000077266"/>
    </source>
</evidence>
<gene>
    <name evidence="2" type="ORF">EXIGLDRAFT_326371</name>
</gene>
<dbReference type="InParanoid" id="A0A165CTI8"/>
<evidence type="ECO:0000256" key="1">
    <source>
        <dbReference type="SAM" id="MobiDB-lite"/>
    </source>
</evidence>
<feature type="region of interest" description="Disordered" evidence="1">
    <location>
        <begin position="218"/>
        <end position="306"/>
    </location>
</feature>
<feature type="compositionally biased region" description="Polar residues" evidence="1">
    <location>
        <begin position="283"/>
        <end position="297"/>
    </location>
</feature>
<dbReference type="OrthoDB" id="10622558at2759"/>
<reference evidence="2 3" key="1">
    <citation type="journal article" date="2016" name="Mol. Biol. Evol.">
        <title>Comparative Genomics of Early-Diverging Mushroom-Forming Fungi Provides Insights into the Origins of Lignocellulose Decay Capabilities.</title>
        <authorList>
            <person name="Nagy L.G."/>
            <person name="Riley R."/>
            <person name="Tritt A."/>
            <person name="Adam C."/>
            <person name="Daum C."/>
            <person name="Floudas D."/>
            <person name="Sun H."/>
            <person name="Yadav J.S."/>
            <person name="Pangilinan J."/>
            <person name="Larsson K.H."/>
            <person name="Matsuura K."/>
            <person name="Barry K."/>
            <person name="Labutti K."/>
            <person name="Kuo R."/>
            <person name="Ohm R.A."/>
            <person name="Bhattacharya S.S."/>
            <person name="Shirouzu T."/>
            <person name="Yoshinaga Y."/>
            <person name="Martin F.M."/>
            <person name="Grigoriev I.V."/>
            <person name="Hibbett D.S."/>
        </authorList>
    </citation>
    <scope>NUCLEOTIDE SEQUENCE [LARGE SCALE GENOMIC DNA]</scope>
    <source>
        <strain evidence="2 3">HHB12029</strain>
    </source>
</reference>
<accession>A0A165CTI8</accession>
<feature type="compositionally biased region" description="Polar residues" evidence="1">
    <location>
        <begin position="222"/>
        <end position="240"/>
    </location>
</feature>